<keyword evidence="1" id="KW-1133">Transmembrane helix</keyword>
<dbReference type="EMBL" id="JAUQSX010000014">
    <property type="protein sequence ID" value="MDO7849125.1"/>
    <property type="molecule type" value="Genomic_DNA"/>
</dbReference>
<evidence type="ECO:0000313" key="2">
    <source>
        <dbReference type="EMBL" id="MDO7849125.1"/>
    </source>
</evidence>
<accession>A0ABT9AJ39</accession>
<sequence>MEGAQDAQAVLSHKVPPVKLRLLLVDTAKARRLMYLSLLVIPLGYPMVWLLGRGSGVAVFICAFICWLGMFFFIRKNWPDRFITAEGHLLSTGKELLLNIGQQRITFPLNAATTVEITYRGFKGEHLTNRITASGIDNFIQFNEGEVYRFEVLTAQAQETLRNEVRRWYHLKVQVKEWRRDGPTFLLHRDLSYEQIQAYKQEFGVGLYG</sequence>
<protein>
    <recommendedName>
        <fullName evidence="4">DUF4178 domain-containing protein</fullName>
    </recommendedName>
</protein>
<gene>
    <name evidence="2" type="ORF">Q5H92_22370</name>
</gene>
<reference evidence="2" key="1">
    <citation type="submission" date="2023-07" db="EMBL/GenBank/DDBJ databases">
        <authorList>
            <person name="Kim M.K."/>
        </authorList>
    </citation>
    <scope>NUCLEOTIDE SEQUENCE</scope>
    <source>
        <strain evidence="2">M29</strain>
    </source>
</reference>
<dbReference type="RefSeq" id="WP_305013830.1">
    <property type="nucleotide sequence ID" value="NZ_JAUQSX010000014.1"/>
</dbReference>
<dbReference type="Proteomes" id="UP001167796">
    <property type="component" value="Unassembled WGS sequence"/>
</dbReference>
<evidence type="ECO:0008006" key="4">
    <source>
        <dbReference type="Google" id="ProtNLM"/>
    </source>
</evidence>
<feature type="transmembrane region" description="Helical" evidence="1">
    <location>
        <begin position="57"/>
        <end position="74"/>
    </location>
</feature>
<comment type="caution">
    <text evidence="2">The sequence shown here is derived from an EMBL/GenBank/DDBJ whole genome shotgun (WGS) entry which is preliminary data.</text>
</comment>
<keyword evidence="1" id="KW-0472">Membrane</keyword>
<organism evidence="2 3">
    <name type="scientific">Hymenobacter mellowenesis</name>
    <dbReference type="NCBI Taxonomy" id="3063995"/>
    <lineage>
        <taxon>Bacteria</taxon>
        <taxon>Pseudomonadati</taxon>
        <taxon>Bacteroidota</taxon>
        <taxon>Cytophagia</taxon>
        <taxon>Cytophagales</taxon>
        <taxon>Hymenobacteraceae</taxon>
        <taxon>Hymenobacter</taxon>
    </lineage>
</organism>
<proteinExistence type="predicted"/>
<evidence type="ECO:0000256" key="1">
    <source>
        <dbReference type="SAM" id="Phobius"/>
    </source>
</evidence>
<keyword evidence="3" id="KW-1185">Reference proteome</keyword>
<name>A0ABT9AJ39_9BACT</name>
<feature type="transmembrane region" description="Helical" evidence="1">
    <location>
        <begin position="33"/>
        <end position="51"/>
    </location>
</feature>
<keyword evidence="1" id="KW-0812">Transmembrane</keyword>
<evidence type="ECO:0000313" key="3">
    <source>
        <dbReference type="Proteomes" id="UP001167796"/>
    </source>
</evidence>